<protein>
    <submittedName>
        <fullName evidence="2">Uncharacterized protein</fullName>
    </submittedName>
</protein>
<comment type="caution">
    <text evidence="2">The sequence shown here is derived from an EMBL/GenBank/DDBJ whole genome shotgun (WGS) entry which is preliminary data.</text>
</comment>
<name>A0A1Q9BW04_SYMMI</name>
<dbReference type="OrthoDB" id="432250at2759"/>
<gene>
    <name evidence="2" type="ORF">AK812_SmicGene45505</name>
</gene>
<reference evidence="2 3" key="1">
    <citation type="submission" date="2016-02" db="EMBL/GenBank/DDBJ databases">
        <title>Genome analysis of coral dinoflagellate symbionts highlights evolutionary adaptations to a symbiotic lifestyle.</title>
        <authorList>
            <person name="Aranda M."/>
            <person name="Li Y."/>
            <person name="Liew Y.J."/>
            <person name="Baumgarten S."/>
            <person name="Simakov O."/>
            <person name="Wilson M."/>
            <person name="Piel J."/>
            <person name="Ashoor H."/>
            <person name="Bougouffa S."/>
            <person name="Bajic V.B."/>
            <person name="Ryu T."/>
            <person name="Ravasi T."/>
            <person name="Bayer T."/>
            <person name="Micklem G."/>
            <person name="Kim H."/>
            <person name="Bhak J."/>
            <person name="Lajeunesse T.C."/>
            <person name="Voolstra C.R."/>
        </authorList>
    </citation>
    <scope>NUCLEOTIDE SEQUENCE [LARGE SCALE GENOMIC DNA]</scope>
    <source>
        <strain evidence="2 3">CCMP2467</strain>
    </source>
</reference>
<accession>A0A1Q9BW04</accession>
<evidence type="ECO:0000256" key="1">
    <source>
        <dbReference type="SAM" id="MobiDB-lite"/>
    </source>
</evidence>
<evidence type="ECO:0000313" key="3">
    <source>
        <dbReference type="Proteomes" id="UP000186817"/>
    </source>
</evidence>
<organism evidence="2 3">
    <name type="scientific">Symbiodinium microadriaticum</name>
    <name type="common">Dinoflagellate</name>
    <name type="synonym">Zooxanthella microadriatica</name>
    <dbReference type="NCBI Taxonomy" id="2951"/>
    <lineage>
        <taxon>Eukaryota</taxon>
        <taxon>Sar</taxon>
        <taxon>Alveolata</taxon>
        <taxon>Dinophyceae</taxon>
        <taxon>Suessiales</taxon>
        <taxon>Symbiodiniaceae</taxon>
        <taxon>Symbiodinium</taxon>
    </lineage>
</organism>
<feature type="compositionally biased region" description="Basic and acidic residues" evidence="1">
    <location>
        <begin position="234"/>
        <end position="248"/>
    </location>
</feature>
<proteinExistence type="predicted"/>
<sequence>MSASPSAGTTVTSRFSDASKVIRMPDPFGSAESDTDLSKWNEFNMSFRAWITYAETSFETDLNAAEAKGDVVFEFATLTDTQKQRSNQLYSILTGLLKHRPLIVLRGVSERNGLEVWRQLSQIYTPRNKSRSLAILTTLMQYPPFTKDKTLREQVATLDRLAQEYPRVAGKEPSDDILLGTLMRMLPSQIRAHLQVQLKEDSTYNDLRSKVDRIKGDFKGKGKGKHGWGKPSGKKGDVYKGKGQDSKGKGKGYQKGKGYGGWSDGKAGKSGKGGWQSQRYDAKAKGKGKKGASCFSFHVCFVA</sequence>
<evidence type="ECO:0000313" key="2">
    <source>
        <dbReference type="EMBL" id="OLP74845.1"/>
    </source>
</evidence>
<dbReference type="EMBL" id="LSRX01003138">
    <property type="protein sequence ID" value="OLP74845.1"/>
    <property type="molecule type" value="Genomic_DNA"/>
</dbReference>
<feature type="compositionally biased region" description="Gly residues" evidence="1">
    <location>
        <begin position="255"/>
        <end position="274"/>
    </location>
</feature>
<feature type="region of interest" description="Disordered" evidence="1">
    <location>
        <begin position="215"/>
        <end position="277"/>
    </location>
</feature>
<dbReference type="AlphaFoldDB" id="A0A1Q9BW04"/>
<keyword evidence="3" id="KW-1185">Reference proteome</keyword>
<dbReference type="Proteomes" id="UP000186817">
    <property type="component" value="Unassembled WGS sequence"/>
</dbReference>